<evidence type="ECO:0000313" key="2">
    <source>
        <dbReference type="EMBL" id="WFD42901.1"/>
    </source>
</evidence>
<reference evidence="2" key="1">
    <citation type="submission" date="2023-02" db="EMBL/GenBank/DDBJ databases">
        <title>Mating type loci evolution in Malassezia.</title>
        <authorList>
            <person name="Coelho M.A."/>
        </authorList>
    </citation>
    <scope>NUCLEOTIDE SEQUENCE</scope>
    <source>
        <strain evidence="2">CBS 14136</strain>
    </source>
</reference>
<protein>
    <submittedName>
        <fullName evidence="2">Uncharacterized protein</fullName>
    </submittedName>
</protein>
<name>A0AAF0JJW5_9BASI</name>
<keyword evidence="3" id="KW-1185">Reference proteome</keyword>
<proteinExistence type="predicted"/>
<accession>A0AAF0JJW5</accession>
<sequence length="235" mass="25984">MLKTVLTAIAAVATVGYAAPMEMEGTLECVKLKYDHELVGVEGNQVKIFGLEDSGKNGTMNIVETDVGNATIVTFYECKEAGSRYFANYPHDMQGQVRAENRPDYCLTADNVWQYTPDHKHDKNSSTPYPGTKNGTLTFQPCAERFGDTARLQWFDVENISEECGGRLRVIGGTDTKPGGDLVKEDGRWVLKPEAQVKNQTSMALFAGDYRALTKCQMKQKIDKRRLGGKNVGSV</sequence>
<organism evidence="2 3">
    <name type="scientific">Malassezia psittaci</name>
    <dbReference type="NCBI Taxonomy" id="1821823"/>
    <lineage>
        <taxon>Eukaryota</taxon>
        <taxon>Fungi</taxon>
        <taxon>Dikarya</taxon>
        <taxon>Basidiomycota</taxon>
        <taxon>Ustilaginomycotina</taxon>
        <taxon>Malasseziomycetes</taxon>
        <taxon>Malasseziales</taxon>
        <taxon>Malasseziaceae</taxon>
        <taxon>Malassezia</taxon>
    </lineage>
</organism>
<dbReference type="Proteomes" id="UP001214628">
    <property type="component" value="Chromosome 1"/>
</dbReference>
<feature type="chain" id="PRO_5042151390" evidence="1">
    <location>
        <begin position="19"/>
        <end position="235"/>
    </location>
</feature>
<evidence type="ECO:0000313" key="3">
    <source>
        <dbReference type="Proteomes" id="UP001214628"/>
    </source>
</evidence>
<dbReference type="AlphaFoldDB" id="A0AAF0JJW5"/>
<dbReference type="EMBL" id="CP118375">
    <property type="protein sequence ID" value="WFD42901.1"/>
    <property type="molecule type" value="Genomic_DNA"/>
</dbReference>
<feature type="signal peptide" evidence="1">
    <location>
        <begin position="1"/>
        <end position="18"/>
    </location>
</feature>
<gene>
    <name evidence="2" type="ORF">MPSI1_001551</name>
</gene>
<evidence type="ECO:0000256" key="1">
    <source>
        <dbReference type="SAM" id="SignalP"/>
    </source>
</evidence>
<feature type="non-terminal residue" evidence="2">
    <location>
        <position position="235"/>
    </location>
</feature>
<keyword evidence="1" id="KW-0732">Signal</keyword>